<dbReference type="PANTHER" id="PTHR34482:SF36">
    <property type="entry name" value="RETROTRANSPOSON GAG DOMAIN-CONTAINING PROTEIN"/>
    <property type="match status" value="1"/>
</dbReference>
<dbReference type="Gene3D" id="4.10.60.10">
    <property type="entry name" value="Zinc finger, CCHC-type"/>
    <property type="match status" value="1"/>
</dbReference>
<protein>
    <recommendedName>
        <fullName evidence="3">CCHC-type domain-containing protein</fullName>
    </recommendedName>
</protein>
<evidence type="ECO:0000256" key="2">
    <source>
        <dbReference type="SAM" id="MobiDB-lite"/>
    </source>
</evidence>
<gene>
    <name evidence="4" type="ORF">Acr_11g0012130</name>
</gene>
<feature type="domain" description="CCHC-type" evidence="3">
    <location>
        <begin position="292"/>
        <end position="307"/>
    </location>
</feature>
<evidence type="ECO:0000256" key="1">
    <source>
        <dbReference type="PROSITE-ProRule" id="PRU00047"/>
    </source>
</evidence>
<dbReference type="PROSITE" id="PS50158">
    <property type="entry name" value="ZF_CCHC"/>
    <property type="match status" value="1"/>
</dbReference>
<comment type="caution">
    <text evidence="4">The sequence shown here is derived from an EMBL/GenBank/DDBJ whole genome shotgun (WGS) entry which is preliminary data.</text>
</comment>
<dbReference type="Proteomes" id="UP000585474">
    <property type="component" value="Unassembled WGS sequence"/>
</dbReference>
<dbReference type="OrthoDB" id="2272416at2759"/>
<accession>A0A7J0FG77</accession>
<keyword evidence="5" id="KW-1185">Reference proteome</keyword>
<evidence type="ECO:0000313" key="5">
    <source>
        <dbReference type="Proteomes" id="UP000585474"/>
    </source>
</evidence>
<dbReference type="InterPro" id="IPR036875">
    <property type="entry name" value="Znf_CCHC_sf"/>
</dbReference>
<keyword evidence="1" id="KW-0862">Zinc</keyword>
<dbReference type="AlphaFoldDB" id="A0A7J0FG77"/>
<evidence type="ECO:0000259" key="3">
    <source>
        <dbReference type="PROSITE" id="PS50158"/>
    </source>
</evidence>
<keyword evidence="1" id="KW-0863">Zinc-finger</keyword>
<evidence type="ECO:0000313" key="4">
    <source>
        <dbReference type="EMBL" id="GFY96907.1"/>
    </source>
</evidence>
<sequence>MVNTRSNGQGNRVNANTQMDELRDMMQTLVGAMTAQQQLLQQHLQPPQPQQPRDQYSDGGENQNRGETSEYRGETEDPAIPIENVAIVKQFLKLKPPTFSGEMDPVKANEWLLEMEKNFRWWNLKGVREPGMDWARFKVIFREKYVPRALQNAKCAEFEHLKQTGKPIAEYEAAFTNLAEYAPHLVATDEMRARRFENGLRYEIKRVIRPLVLPTYADVLDRAIIVEQDEMEKRKYFDSKKRQNFNNEGPSGQKRQKPESNWRNQRGQIPKCPTCGKNHSGECWRKRPDVICFYCNEVGHIRRNCPKLGTGAIVPRENQGGGNARPGGNRQGNQGNRGGNGNNQRQDKCLPLCQAMQRTMKSWLQKWGHNPLSG</sequence>
<dbReference type="InterPro" id="IPR005162">
    <property type="entry name" value="Retrotrans_gag_dom"/>
</dbReference>
<dbReference type="GO" id="GO:0003676">
    <property type="term" value="F:nucleic acid binding"/>
    <property type="evidence" value="ECO:0007669"/>
    <property type="project" value="InterPro"/>
</dbReference>
<dbReference type="EMBL" id="BJWL01000011">
    <property type="protein sequence ID" value="GFY96907.1"/>
    <property type="molecule type" value="Genomic_DNA"/>
</dbReference>
<name>A0A7J0FG77_9ERIC</name>
<feature type="region of interest" description="Disordered" evidence="2">
    <location>
        <begin position="236"/>
        <end position="278"/>
    </location>
</feature>
<dbReference type="Pfam" id="PF00098">
    <property type="entry name" value="zf-CCHC"/>
    <property type="match status" value="1"/>
</dbReference>
<feature type="region of interest" description="Disordered" evidence="2">
    <location>
        <begin position="306"/>
        <end position="347"/>
    </location>
</feature>
<dbReference type="Pfam" id="PF03732">
    <property type="entry name" value="Retrotrans_gag"/>
    <property type="match status" value="1"/>
</dbReference>
<reference evidence="4 5" key="1">
    <citation type="submission" date="2019-07" db="EMBL/GenBank/DDBJ databases">
        <title>De Novo Assembly of kiwifruit Actinidia rufa.</title>
        <authorList>
            <person name="Sugita-Konishi S."/>
            <person name="Sato K."/>
            <person name="Mori E."/>
            <person name="Abe Y."/>
            <person name="Kisaki G."/>
            <person name="Hamano K."/>
            <person name="Suezawa K."/>
            <person name="Otani M."/>
            <person name="Fukuda T."/>
            <person name="Manabe T."/>
            <person name="Gomi K."/>
            <person name="Tabuchi M."/>
            <person name="Akimitsu K."/>
            <person name="Kataoka I."/>
        </authorList>
    </citation>
    <scope>NUCLEOTIDE SEQUENCE [LARGE SCALE GENOMIC DNA]</scope>
    <source>
        <strain evidence="5">cv. Fuchu</strain>
    </source>
</reference>
<dbReference type="SMART" id="SM00343">
    <property type="entry name" value="ZnF_C2HC"/>
    <property type="match status" value="1"/>
</dbReference>
<feature type="region of interest" description="Disordered" evidence="2">
    <location>
        <begin position="40"/>
        <end position="78"/>
    </location>
</feature>
<dbReference type="InterPro" id="IPR001878">
    <property type="entry name" value="Znf_CCHC"/>
</dbReference>
<proteinExistence type="predicted"/>
<dbReference type="SUPFAM" id="SSF57756">
    <property type="entry name" value="Retrovirus zinc finger-like domains"/>
    <property type="match status" value="1"/>
</dbReference>
<organism evidence="4 5">
    <name type="scientific">Actinidia rufa</name>
    <dbReference type="NCBI Taxonomy" id="165716"/>
    <lineage>
        <taxon>Eukaryota</taxon>
        <taxon>Viridiplantae</taxon>
        <taxon>Streptophyta</taxon>
        <taxon>Embryophyta</taxon>
        <taxon>Tracheophyta</taxon>
        <taxon>Spermatophyta</taxon>
        <taxon>Magnoliopsida</taxon>
        <taxon>eudicotyledons</taxon>
        <taxon>Gunneridae</taxon>
        <taxon>Pentapetalae</taxon>
        <taxon>asterids</taxon>
        <taxon>Ericales</taxon>
        <taxon>Actinidiaceae</taxon>
        <taxon>Actinidia</taxon>
    </lineage>
</organism>
<dbReference type="GO" id="GO:0008270">
    <property type="term" value="F:zinc ion binding"/>
    <property type="evidence" value="ECO:0007669"/>
    <property type="project" value="UniProtKB-KW"/>
</dbReference>
<dbReference type="PANTHER" id="PTHR34482">
    <property type="entry name" value="DNA DAMAGE-INDUCIBLE PROTEIN 1-LIKE"/>
    <property type="match status" value="1"/>
</dbReference>
<keyword evidence="1" id="KW-0479">Metal-binding</keyword>